<keyword evidence="10" id="KW-1185">Reference proteome</keyword>
<proteinExistence type="predicted"/>
<keyword evidence="1" id="KW-0547">Nucleotide-binding</keyword>
<dbReference type="SUPFAM" id="SSF52172">
    <property type="entry name" value="CheY-like"/>
    <property type="match status" value="1"/>
</dbReference>
<dbReference type="KEGG" id="meiy:MIN45_P1863"/>
<evidence type="ECO:0000256" key="2">
    <source>
        <dbReference type="ARBA" id="ARBA00022840"/>
    </source>
</evidence>
<organism evidence="9 10">
    <name type="scientific">Methylomarinovum tepidoasis</name>
    <dbReference type="NCBI Taxonomy" id="2840183"/>
    <lineage>
        <taxon>Bacteria</taxon>
        <taxon>Pseudomonadati</taxon>
        <taxon>Pseudomonadota</taxon>
        <taxon>Gammaproteobacteria</taxon>
        <taxon>Methylococcales</taxon>
        <taxon>Methylothermaceae</taxon>
        <taxon>Methylomarinovum</taxon>
    </lineage>
</organism>
<keyword evidence="4" id="KW-0238">DNA-binding</keyword>
<dbReference type="Pfam" id="PF00158">
    <property type="entry name" value="Sigma54_activat"/>
    <property type="match status" value="1"/>
</dbReference>
<evidence type="ECO:0000256" key="5">
    <source>
        <dbReference type="ARBA" id="ARBA00023163"/>
    </source>
</evidence>
<dbReference type="GO" id="GO:0043565">
    <property type="term" value="F:sequence-specific DNA binding"/>
    <property type="evidence" value="ECO:0007669"/>
    <property type="project" value="InterPro"/>
</dbReference>
<evidence type="ECO:0000256" key="6">
    <source>
        <dbReference type="PROSITE-ProRule" id="PRU00169"/>
    </source>
</evidence>
<sequence length="456" mass="51134">MRATLLIVEDEPLLGEELKRHFQRLSWEVEWVRDLAGAQRVLDREGLEPDAVLSDMNLPDGNALDFLERRGGRRPGCEWIFLTGYGSVPDSVRALRLGAYEFLEKPCDPNRLQMVLEAAVRSARAQRRLSEEHAQQHQRYTPQLFAGDSPATVRLRQMLTRLAQVPFSSLVLLGETGTGKGVAAKILHAGGTRAQGPWVELNCAALPHELVEAELFGYEPGAFTGAKGRHRGLLEQADGGTLFLDEIGELEPGIQAKLLKAVEDKRFRRLGGEREIQVDVQIIAASNRDLKAQVREGRFREDLYHRLSVFQLTIPPLRERKQDLKALVPLFVAEFNAKAGKQVRHVPEAAWRAFERYDWPGNVRELRNLIERCVLLAEDDTLPLQWLGLPGLTVPLGDGDRLCLPLDGSLSLEEMERRILAAALDKTGGNVTAAARLLKTSRETLRYRVQKFGLES</sequence>
<dbReference type="InterPro" id="IPR058031">
    <property type="entry name" value="AAA_lid_NorR"/>
</dbReference>
<dbReference type="InterPro" id="IPR009057">
    <property type="entry name" value="Homeodomain-like_sf"/>
</dbReference>
<dbReference type="PROSITE" id="PS00676">
    <property type="entry name" value="SIGMA54_INTERACT_2"/>
    <property type="match status" value="1"/>
</dbReference>
<dbReference type="SUPFAM" id="SSF52540">
    <property type="entry name" value="P-loop containing nucleoside triphosphate hydrolases"/>
    <property type="match status" value="1"/>
</dbReference>
<protein>
    <submittedName>
        <fullName evidence="9">Two-component system, NtrC family, response regulator AtoC</fullName>
    </submittedName>
</protein>
<dbReference type="PANTHER" id="PTHR32071">
    <property type="entry name" value="TRANSCRIPTIONAL REGULATORY PROTEIN"/>
    <property type="match status" value="1"/>
</dbReference>
<dbReference type="PROSITE" id="PS50045">
    <property type="entry name" value="SIGMA54_INTERACT_4"/>
    <property type="match status" value="1"/>
</dbReference>
<dbReference type="Proteomes" id="UP001321450">
    <property type="component" value="Chromosome"/>
</dbReference>
<dbReference type="AlphaFoldDB" id="A0AAU9CAI9"/>
<evidence type="ECO:0000256" key="3">
    <source>
        <dbReference type="ARBA" id="ARBA00023015"/>
    </source>
</evidence>
<dbReference type="Gene3D" id="1.10.10.60">
    <property type="entry name" value="Homeodomain-like"/>
    <property type="match status" value="1"/>
</dbReference>
<dbReference type="PANTHER" id="PTHR32071:SF14">
    <property type="entry name" value="TRANSCRIPTIONAL REGULATORY PROTEIN RTCR"/>
    <property type="match status" value="1"/>
</dbReference>
<evidence type="ECO:0000259" key="8">
    <source>
        <dbReference type="PROSITE" id="PS50110"/>
    </source>
</evidence>
<feature type="domain" description="Sigma-54 factor interaction" evidence="7">
    <location>
        <begin position="145"/>
        <end position="375"/>
    </location>
</feature>
<reference evidence="10" key="1">
    <citation type="journal article" date="2024" name="Int. J. Syst. Evol. Microbiol.">
        <title>Methylomarinovum tepidoasis sp. nov., a moderately thermophilic methanotroph of the family Methylothermaceae isolated from a deep-sea hydrothermal field.</title>
        <authorList>
            <person name="Hirayama H."/>
            <person name="Takaki Y."/>
            <person name="Abe M."/>
            <person name="Miyazaki M."/>
            <person name="Uematsu K."/>
            <person name="Matsui Y."/>
            <person name="Takai K."/>
        </authorList>
    </citation>
    <scope>NUCLEOTIDE SEQUENCE [LARGE SCALE GENOMIC DNA]</scope>
    <source>
        <strain evidence="10">IN45</strain>
    </source>
</reference>
<dbReference type="PROSITE" id="PS00688">
    <property type="entry name" value="SIGMA54_INTERACT_3"/>
    <property type="match status" value="1"/>
</dbReference>
<evidence type="ECO:0000259" key="7">
    <source>
        <dbReference type="PROSITE" id="PS50045"/>
    </source>
</evidence>
<dbReference type="InterPro" id="IPR001789">
    <property type="entry name" value="Sig_transdc_resp-reg_receiver"/>
</dbReference>
<feature type="domain" description="Response regulatory" evidence="8">
    <location>
        <begin position="4"/>
        <end position="120"/>
    </location>
</feature>
<dbReference type="CDD" id="cd00009">
    <property type="entry name" value="AAA"/>
    <property type="match status" value="1"/>
</dbReference>
<dbReference type="PROSITE" id="PS50110">
    <property type="entry name" value="RESPONSE_REGULATORY"/>
    <property type="match status" value="1"/>
</dbReference>
<gene>
    <name evidence="9" type="ORF">MIN45_P1863</name>
</gene>
<dbReference type="GO" id="GO:0005524">
    <property type="term" value="F:ATP binding"/>
    <property type="evidence" value="ECO:0007669"/>
    <property type="project" value="UniProtKB-KW"/>
</dbReference>
<dbReference type="InterPro" id="IPR011006">
    <property type="entry name" value="CheY-like_superfamily"/>
</dbReference>
<dbReference type="Pfam" id="PF25601">
    <property type="entry name" value="AAA_lid_14"/>
    <property type="match status" value="1"/>
</dbReference>
<dbReference type="InterPro" id="IPR025943">
    <property type="entry name" value="Sigma_54_int_dom_ATP-bd_2"/>
</dbReference>
<dbReference type="Gene3D" id="3.40.50.300">
    <property type="entry name" value="P-loop containing nucleotide triphosphate hydrolases"/>
    <property type="match status" value="1"/>
</dbReference>
<dbReference type="EMBL" id="AP024718">
    <property type="protein sequence ID" value="BCX89490.1"/>
    <property type="molecule type" value="Genomic_DNA"/>
</dbReference>
<dbReference type="InterPro" id="IPR027417">
    <property type="entry name" value="P-loop_NTPase"/>
</dbReference>
<keyword evidence="5" id="KW-0804">Transcription</keyword>
<name>A0AAU9CAI9_9GAMM</name>
<evidence type="ECO:0000313" key="10">
    <source>
        <dbReference type="Proteomes" id="UP001321450"/>
    </source>
</evidence>
<dbReference type="Pfam" id="PF02954">
    <property type="entry name" value="HTH_8"/>
    <property type="match status" value="1"/>
</dbReference>
<dbReference type="FunFam" id="3.40.50.300:FF:000006">
    <property type="entry name" value="DNA-binding transcriptional regulator NtrC"/>
    <property type="match status" value="1"/>
</dbReference>
<dbReference type="InterPro" id="IPR002078">
    <property type="entry name" value="Sigma_54_int"/>
</dbReference>
<dbReference type="SMART" id="SM00448">
    <property type="entry name" value="REC"/>
    <property type="match status" value="1"/>
</dbReference>
<dbReference type="SMART" id="SM00382">
    <property type="entry name" value="AAA"/>
    <property type="match status" value="1"/>
</dbReference>
<keyword evidence="2" id="KW-0067">ATP-binding</keyword>
<dbReference type="InterPro" id="IPR025944">
    <property type="entry name" value="Sigma_54_int_dom_CS"/>
</dbReference>
<dbReference type="RefSeq" id="WP_286291841.1">
    <property type="nucleotide sequence ID" value="NZ_AP024718.1"/>
</dbReference>
<evidence type="ECO:0000256" key="4">
    <source>
        <dbReference type="ARBA" id="ARBA00023125"/>
    </source>
</evidence>
<dbReference type="PRINTS" id="PR01590">
    <property type="entry name" value="HTHFIS"/>
</dbReference>
<evidence type="ECO:0000313" key="9">
    <source>
        <dbReference type="EMBL" id="BCX89490.1"/>
    </source>
</evidence>
<feature type="modified residue" description="4-aspartylphosphate" evidence="6">
    <location>
        <position position="55"/>
    </location>
</feature>
<dbReference type="Pfam" id="PF00072">
    <property type="entry name" value="Response_reg"/>
    <property type="match status" value="1"/>
</dbReference>
<dbReference type="Gene3D" id="3.40.50.2300">
    <property type="match status" value="1"/>
</dbReference>
<dbReference type="InterPro" id="IPR002197">
    <property type="entry name" value="HTH_Fis"/>
</dbReference>
<dbReference type="SUPFAM" id="SSF46689">
    <property type="entry name" value="Homeodomain-like"/>
    <property type="match status" value="1"/>
</dbReference>
<dbReference type="Gene3D" id="1.10.8.60">
    <property type="match status" value="1"/>
</dbReference>
<dbReference type="InterPro" id="IPR003593">
    <property type="entry name" value="AAA+_ATPase"/>
</dbReference>
<accession>A0AAU9CAI9</accession>
<evidence type="ECO:0000256" key="1">
    <source>
        <dbReference type="ARBA" id="ARBA00022741"/>
    </source>
</evidence>
<dbReference type="GO" id="GO:0000160">
    <property type="term" value="P:phosphorelay signal transduction system"/>
    <property type="evidence" value="ECO:0007669"/>
    <property type="project" value="InterPro"/>
</dbReference>
<keyword evidence="6" id="KW-0597">Phosphoprotein</keyword>
<dbReference type="GO" id="GO:0006355">
    <property type="term" value="P:regulation of DNA-templated transcription"/>
    <property type="evidence" value="ECO:0007669"/>
    <property type="project" value="InterPro"/>
</dbReference>
<keyword evidence="3" id="KW-0805">Transcription regulation</keyword>